<proteinExistence type="predicted"/>
<feature type="compositionally biased region" description="Basic and acidic residues" evidence="1">
    <location>
        <begin position="176"/>
        <end position="187"/>
    </location>
</feature>
<reference evidence="2 3" key="1">
    <citation type="submission" date="2014-06" db="EMBL/GenBank/DDBJ databases">
        <authorList>
            <consortium name="DOE Joint Genome Institute"/>
            <person name="Kuo A."/>
            <person name="Kohler A."/>
            <person name="Nagy L.G."/>
            <person name="Floudas D."/>
            <person name="Copeland A."/>
            <person name="Barry K.W."/>
            <person name="Cichocki N."/>
            <person name="Veneault-Fourrey C."/>
            <person name="LaButti K."/>
            <person name="Lindquist E.A."/>
            <person name="Lipzen A."/>
            <person name="Lundell T."/>
            <person name="Morin E."/>
            <person name="Murat C."/>
            <person name="Sun H."/>
            <person name="Tunlid A."/>
            <person name="Henrissat B."/>
            <person name="Grigoriev I.V."/>
            <person name="Hibbett D.S."/>
            <person name="Martin F."/>
            <person name="Nordberg H.P."/>
            <person name="Cantor M.N."/>
            <person name="Hua S.X."/>
        </authorList>
    </citation>
    <scope>NUCLEOTIDE SEQUENCE [LARGE SCALE GENOMIC DNA]</scope>
    <source>
        <strain evidence="2 3">ATCC 200175</strain>
    </source>
</reference>
<accession>A0A0C9TWG0</accession>
<evidence type="ECO:0000256" key="1">
    <source>
        <dbReference type="SAM" id="MobiDB-lite"/>
    </source>
</evidence>
<feature type="compositionally biased region" description="Polar residues" evidence="1">
    <location>
        <begin position="86"/>
        <end position="95"/>
    </location>
</feature>
<feature type="region of interest" description="Disordered" evidence="1">
    <location>
        <begin position="77"/>
        <end position="99"/>
    </location>
</feature>
<sequence length="298" mass="34200">MLPRGEGESPTLDAMWDNENPCLSLQLQNAYLHGIHQSYSVYAQQLNEEIGDLQGQVEELCLKEAFWKKAQDEAKEACEKRRQEHTPQNMPNSDSLKPLTVEAPKASGIPDKKDKATQLAREALAEVKKAPRGSYHLASAALPHMSALRQAMQGDDLGDPDLSSKDSDSDFGAEPESDHDSDSEGTKRAKRLVRRKYHAKLTQLKYQQGFLKHEPPFIYKGECQAGLFEKWVREVREWIKRGRLTTQQGIKLSGKYLAHSAYNFFEWDILDLKKRYTLSEYFESMFDYLFPPDFHMQQ</sequence>
<dbReference type="OrthoDB" id="3267748at2759"/>
<evidence type="ECO:0000313" key="2">
    <source>
        <dbReference type="EMBL" id="KIJ11621.1"/>
    </source>
</evidence>
<keyword evidence="3" id="KW-1185">Reference proteome</keyword>
<dbReference type="HOGENOM" id="CLU_934152_0_0_1"/>
<reference evidence="3" key="2">
    <citation type="submission" date="2015-01" db="EMBL/GenBank/DDBJ databases">
        <title>Evolutionary Origins and Diversification of the Mycorrhizal Mutualists.</title>
        <authorList>
            <consortium name="DOE Joint Genome Institute"/>
            <consortium name="Mycorrhizal Genomics Consortium"/>
            <person name="Kohler A."/>
            <person name="Kuo A."/>
            <person name="Nagy L.G."/>
            <person name="Floudas D."/>
            <person name="Copeland A."/>
            <person name="Barry K.W."/>
            <person name="Cichocki N."/>
            <person name="Veneault-Fourrey C."/>
            <person name="LaButti K."/>
            <person name="Lindquist E.A."/>
            <person name="Lipzen A."/>
            <person name="Lundell T."/>
            <person name="Morin E."/>
            <person name="Murat C."/>
            <person name="Riley R."/>
            <person name="Ohm R."/>
            <person name="Sun H."/>
            <person name="Tunlid A."/>
            <person name="Henrissat B."/>
            <person name="Grigoriev I.V."/>
            <person name="Hibbett D.S."/>
            <person name="Martin F."/>
        </authorList>
    </citation>
    <scope>NUCLEOTIDE SEQUENCE [LARGE SCALE GENOMIC DNA]</scope>
    <source>
        <strain evidence="3">ATCC 200175</strain>
    </source>
</reference>
<dbReference type="Proteomes" id="UP000053647">
    <property type="component" value="Unassembled WGS sequence"/>
</dbReference>
<dbReference type="EMBL" id="KN819376">
    <property type="protein sequence ID" value="KIJ11621.1"/>
    <property type="molecule type" value="Genomic_DNA"/>
</dbReference>
<evidence type="ECO:0000313" key="3">
    <source>
        <dbReference type="Proteomes" id="UP000053647"/>
    </source>
</evidence>
<dbReference type="AlphaFoldDB" id="A0A0C9TWG0"/>
<feature type="region of interest" description="Disordered" evidence="1">
    <location>
        <begin position="153"/>
        <end position="189"/>
    </location>
</feature>
<protein>
    <submittedName>
        <fullName evidence="2">Unplaced genomic scaffold PAXINscaffold_54, whole genome shotgun sequence</fullName>
    </submittedName>
</protein>
<organism evidence="2 3">
    <name type="scientific">Paxillus involutus ATCC 200175</name>
    <dbReference type="NCBI Taxonomy" id="664439"/>
    <lineage>
        <taxon>Eukaryota</taxon>
        <taxon>Fungi</taxon>
        <taxon>Dikarya</taxon>
        <taxon>Basidiomycota</taxon>
        <taxon>Agaricomycotina</taxon>
        <taxon>Agaricomycetes</taxon>
        <taxon>Agaricomycetidae</taxon>
        <taxon>Boletales</taxon>
        <taxon>Paxilineae</taxon>
        <taxon>Paxillaceae</taxon>
        <taxon>Paxillus</taxon>
    </lineage>
</organism>
<name>A0A0C9TWG0_PAXIN</name>
<gene>
    <name evidence="2" type="ORF">PAXINDRAFT_15531</name>
</gene>